<proteinExistence type="predicted"/>
<organism evidence="3 4">
    <name type="scientific">[Emmonsia] crescens</name>
    <dbReference type="NCBI Taxonomy" id="73230"/>
    <lineage>
        <taxon>Eukaryota</taxon>
        <taxon>Fungi</taxon>
        <taxon>Dikarya</taxon>
        <taxon>Ascomycota</taxon>
        <taxon>Pezizomycotina</taxon>
        <taxon>Eurotiomycetes</taxon>
        <taxon>Eurotiomycetidae</taxon>
        <taxon>Onygenales</taxon>
        <taxon>Ajellomycetaceae</taxon>
        <taxon>Emergomyces</taxon>
    </lineage>
</organism>
<dbReference type="VEuPathDB" id="FungiDB:EMCG_06339"/>
<accession>A0A0G2IBV2</accession>
<keyword evidence="1" id="KW-0812">Transmembrane</keyword>
<reference evidence="4" key="1">
    <citation type="journal article" date="2015" name="PLoS Genet.">
        <title>The dynamic genome and transcriptome of the human fungal pathogen Blastomyces and close relative Emmonsia.</title>
        <authorList>
            <person name="Munoz J.F."/>
            <person name="Gauthier G.M."/>
            <person name="Desjardins C.A."/>
            <person name="Gallo J.E."/>
            <person name="Holder J."/>
            <person name="Sullivan T.D."/>
            <person name="Marty A.J."/>
            <person name="Carmen J.C."/>
            <person name="Chen Z."/>
            <person name="Ding L."/>
            <person name="Gujja S."/>
            <person name="Magrini V."/>
            <person name="Misas E."/>
            <person name="Mitreva M."/>
            <person name="Priest M."/>
            <person name="Saif S."/>
            <person name="Whiston E.A."/>
            <person name="Young S."/>
            <person name="Zeng Q."/>
            <person name="Goldman W.E."/>
            <person name="Mardis E.R."/>
            <person name="Taylor J.W."/>
            <person name="McEwen J.G."/>
            <person name="Clay O.K."/>
            <person name="Klein B.S."/>
            <person name="Cuomo C.A."/>
        </authorList>
    </citation>
    <scope>NUCLEOTIDE SEQUENCE [LARGE SCALE GENOMIC DNA]</scope>
    <source>
        <strain evidence="4">UAMH 3008</strain>
    </source>
</reference>
<feature type="chain" id="PRO_5002545927" evidence="2">
    <location>
        <begin position="27"/>
        <end position="301"/>
    </location>
</feature>
<evidence type="ECO:0000256" key="1">
    <source>
        <dbReference type="SAM" id="Phobius"/>
    </source>
</evidence>
<keyword evidence="1" id="KW-0472">Membrane</keyword>
<keyword evidence="2" id="KW-0732">Signal</keyword>
<feature type="signal peptide" evidence="2">
    <location>
        <begin position="1"/>
        <end position="26"/>
    </location>
</feature>
<sequence>MRGLLNLPLQAAATLILLCFANQIHAQRDNGRRLTDSDVGWKITTVSGSTSAMRVVCDFEDSFTHSGSYYSCCPASAKTPCMPPTSCSDNTLLYPGDKRQDCKDNKCASVLIYESAPSENLFGTQLVCRHGPLGDDSVWSVYRNFPETTTSATQSTKTGAAPASTTILPLETNFDVKGSPPQTSPSSSPNKIWIAGVVVGGITCALLIGLLGFCIARRRFQRKPASSKDEDTIPVNIPSADDKEDAYSAYHGVELHNYNRAELHFDPGPVELSQFGSNVAEMPTQHHRRFVAELDGEAVRR</sequence>
<evidence type="ECO:0000313" key="3">
    <source>
        <dbReference type="EMBL" id="KKZ67998.1"/>
    </source>
</evidence>
<comment type="caution">
    <text evidence="3">The sequence shown here is derived from an EMBL/GenBank/DDBJ whole genome shotgun (WGS) entry which is preliminary data.</text>
</comment>
<dbReference type="AlphaFoldDB" id="A0A0G2IBV2"/>
<dbReference type="EMBL" id="LCZI01000157">
    <property type="protein sequence ID" value="KKZ67998.1"/>
    <property type="molecule type" value="Genomic_DNA"/>
</dbReference>
<dbReference type="OrthoDB" id="4179078at2759"/>
<evidence type="ECO:0000256" key="2">
    <source>
        <dbReference type="SAM" id="SignalP"/>
    </source>
</evidence>
<gene>
    <name evidence="3" type="ORF">EMCG_06339</name>
</gene>
<feature type="transmembrane region" description="Helical" evidence="1">
    <location>
        <begin position="192"/>
        <end position="216"/>
    </location>
</feature>
<keyword evidence="1" id="KW-1133">Transmembrane helix</keyword>
<name>A0A0G2IBV2_9EURO</name>
<evidence type="ECO:0000313" key="4">
    <source>
        <dbReference type="Proteomes" id="UP000034164"/>
    </source>
</evidence>
<dbReference type="Proteomes" id="UP000034164">
    <property type="component" value="Unassembled WGS sequence"/>
</dbReference>
<protein>
    <submittedName>
        <fullName evidence="3">Uncharacterized protein</fullName>
    </submittedName>
</protein>